<name>A0A7V6A6H6_9BACT</name>
<reference evidence="3" key="1">
    <citation type="journal article" date="2020" name="mSystems">
        <title>Genome- and Community-Level Interaction Insights into Carbon Utilization and Element Cycling Functions of Hydrothermarchaeota in Hydrothermal Sediment.</title>
        <authorList>
            <person name="Zhou Z."/>
            <person name="Liu Y."/>
            <person name="Xu W."/>
            <person name="Pan J."/>
            <person name="Luo Z.H."/>
            <person name="Li M."/>
        </authorList>
    </citation>
    <scope>NUCLEOTIDE SEQUENCE [LARGE SCALE GENOMIC DNA]</scope>
    <source>
        <strain evidence="3">SpSt-767</strain>
    </source>
</reference>
<protein>
    <submittedName>
        <fullName evidence="3">DUF4091 domain-containing protein</fullName>
    </submittedName>
</protein>
<dbReference type="AlphaFoldDB" id="A0A7V6A6H6"/>
<evidence type="ECO:0000256" key="1">
    <source>
        <dbReference type="SAM" id="MobiDB-lite"/>
    </source>
</evidence>
<feature type="region of interest" description="Disordered" evidence="1">
    <location>
        <begin position="521"/>
        <end position="540"/>
    </location>
</feature>
<organism evidence="3">
    <name type="scientific">Desulfobacca acetoxidans</name>
    <dbReference type="NCBI Taxonomy" id="60893"/>
    <lineage>
        <taxon>Bacteria</taxon>
        <taxon>Pseudomonadati</taxon>
        <taxon>Thermodesulfobacteriota</taxon>
        <taxon>Desulfobaccia</taxon>
        <taxon>Desulfobaccales</taxon>
        <taxon>Desulfobaccaceae</taxon>
        <taxon>Desulfobacca</taxon>
    </lineage>
</organism>
<proteinExistence type="predicted"/>
<accession>A0A7V6A6H6</accession>
<dbReference type="Pfam" id="PF13320">
    <property type="entry name" value="GH123_cat"/>
    <property type="match status" value="1"/>
</dbReference>
<dbReference type="EMBL" id="DTGR01000219">
    <property type="protein sequence ID" value="HHS30841.1"/>
    <property type="molecule type" value="Genomic_DNA"/>
</dbReference>
<evidence type="ECO:0000259" key="2">
    <source>
        <dbReference type="Pfam" id="PF13320"/>
    </source>
</evidence>
<feature type="compositionally biased region" description="Polar residues" evidence="1">
    <location>
        <begin position="521"/>
        <end position="534"/>
    </location>
</feature>
<feature type="domain" description="Glycoside hydrolase 123 catalytic" evidence="2">
    <location>
        <begin position="273"/>
        <end position="461"/>
    </location>
</feature>
<sequence length="540" mass="61074">MRLTMRRGILILLSLGAILWAMGSGNAGQPCSRIWSQPARIRPLAGISRTSQHLTLAGAKNEHLFFMVPLSGDASSLTARFEGLPEGLECHFFRLAAAPPDAAEKFPPDALLPLEAELSLPVSSPATIWISIKIHPHCASGRYPLHLVITGKIDSLRLPVELKVYRFSLPEDLPITIFGGFWHQGGWYPHASAEPPSARIPIIKEYYQSLRSHKFNALGGSYPLSLGRIQVGQRIEDFSTYHELLHYVLDDLQFKYFQIPKLKGWQSVGQPHSSFSRQARIFYPLYSDYLRRHGWENRAINYLVDEPRPPQYGAVLAAFALAKSLAPGIRTMSAGWRPSPEFVRVIDIWAYQAAHFRENEKEQAQLRGQEAWLYANRLQGIDHPLTHPRLIGWLLYRYHFSGYLLWGVNYWPANPWTTPPGPQDFFRRGTLYYPHPRTGLPVPTTRLESLTRGFQDYQYLLLLDQACQAGLIPHQEQAAILAKVDSITANLPGNSFPVSMDELEALRLRIGELLDGINGKLTTPKSRMPSSRLLTNPHHF</sequence>
<comment type="caution">
    <text evidence="3">The sequence shown here is derived from an EMBL/GenBank/DDBJ whole genome shotgun (WGS) entry which is preliminary data.</text>
</comment>
<evidence type="ECO:0000313" key="3">
    <source>
        <dbReference type="EMBL" id="HHS30841.1"/>
    </source>
</evidence>
<dbReference type="InterPro" id="IPR025150">
    <property type="entry name" value="GH123_cat"/>
</dbReference>
<gene>
    <name evidence="3" type="ORF">ENV52_14210</name>
</gene>